<dbReference type="Pfam" id="PF07589">
    <property type="entry name" value="PEP-CTERM"/>
    <property type="match status" value="1"/>
</dbReference>
<keyword evidence="2" id="KW-0732">Signal</keyword>
<dbReference type="RefSeq" id="WP_110171679.1">
    <property type="nucleotide sequence ID" value="NZ_CP015136.1"/>
</dbReference>
<feature type="chain" id="PRO_5007511807" evidence="2">
    <location>
        <begin position="22"/>
        <end position="348"/>
    </location>
</feature>
<feature type="domain" description="Ice-binding protein C-terminal" evidence="3">
    <location>
        <begin position="321"/>
        <end position="345"/>
    </location>
</feature>
<dbReference type="InterPro" id="IPR013424">
    <property type="entry name" value="Ice-binding_C"/>
</dbReference>
<evidence type="ECO:0000256" key="1">
    <source>
        <dbReference type="ARBA" id="ARBA00022801"/>
    </source>
</evidence>
<dbReference type="Proteomes" id="UP000076079">
    <property type="component" value="Chromosome"/>
</dbReference>
<dbReference type="NCBIfam" id="TIGR02595">
    <property type="entry name" value="PEP_CTERM"/>
    <property type="match status" value="1"/>
</dbReference>
<dbReference type="SUPFAM" id="SSF52266">
    <property type="entry name" value="SGNH hydrolase"/>
    <property type="match status" value="1"/>
</dbReference>
<evidence type="ECO:0000259" key="3">
    <source>
        <dbReference type="Pfam" id="PF07589"/>
    </source>
</evidence>
<gene>
    <name evidence="4" type="primary">estA</name>
    <name evidence="4" type="ORF">LuPra_03216</name>
</gene>
<dbReference type="AlphaFoldDB" id="A0A143PQA0"/>
<protein>
    <submittedName>
        <fullName evidence="4">Esterase EstA</fullName>
        <ecNumber evidence="4">3.1.1.1</ecNumber>
    </submittedName>
</protein>
<sequence precursor="true">MRLQTLFLAATLVASSTPAFAGPFTKLFVLGDSVSDNGNLSVIVDISVPGPGPMVPAPPYAPGRASDGLVAAEYLSLALGLGPLVPAAVGGTNFAVIGAATGNVPLMGGGTADNVAATLNNLPPGLVLPATGMLNAQLGQYFFMNPGPIDPNALFLIWGGPNDLLINPSAGVAGAAAANIGTMVDLLYGAGARNFLIPNMANLALTPGIAGSPLAPLVSGLSGGFNTALTGQLNSRSALPGISITRFSTFNFFNMVVASPGAYGFTNVNSACYTGSILGLGPDDEFCTTSDSHLFWDQSHPTTRAHALLGAAFADAVQPAAVPEPAMTALTALGLGIAGVRVRRRRAA</sequence>
<feature type="signal peptide" evidence="2">
    <location>
        <begin position="1"/>
        <end position="21"/>
    </location>
</feature>
<reference evidence="4 5" key="1">
    <citation type="journal article" date="2016" name="Genome Announc.">
        <title>First Complete Genome Sequence of a Subdivision 6 Acidobacterium Strain.</title>
        <authorList>
            <person name="Huang S."/>
            <person name="Vieira S."/>
            <person name="Bunk B."/>
            <person name="Riedel T."/>
            <person name="Sproer C."/>
            <person name="Overmann J."/>
        </authorList>
    </citation>
    <scope>NUCLEOTIDE SEQUENCE [LARGE SCALE GENOMIC DNA]</scope>
    <source>
        <strain evidence="5">DSM 100886 HEG_-6_39</strain>
    </source>
</reference>
<dbReference type="EC" id="3.1.1.1" evidence="4"/>
<keyword evidence="5" id="KW-1185">Reference proteome</keyword>
<keyword evidence="1 4" id="KW-0378">Hydrolase</keyword>
<dbReference type="Gene3D" id="3.40.50.1110">
    <property type="entry name" value="SGNH hydrolase"/>
    <property type="match status" value="1"/>
</dbReference>
<dbReference type="PANTHER" id="PTHR45648:SF22">
    <property type="entry name" value="GDSL LIPASE_ACYLHYDROLASE FAMILY PROTEIN (AFU_ORTHOLOGUE AFUA_4G14700)"/>
    <property type="match status" value="1"/>
</dbReference>
<dbReference type="CDD" id="cd01846">
    <property type="entry name" value="fatty_acyltransferase_like"/>
    <property type="match status" value="1"/>
</dbReference>
<evidence type="ECO:0000313" key="5">
    <source>
        <dbReference type="Proteomes" id="UP000076079"/>
    </source>
</evidence>
<reference evidence="5" key="2">
    <citation type="submission" date="2016-04" db="EMBL/GenBank/DDBJ databases">
        <title>First Complete Genome Sequence of a Subdivision 6 Acidobacterium.</title>
        <authorList>
            <person name="Huang S."/>
            <person name="Vieira S."/>
            <person name="Bunk B."/>
            <person name="Riedel T."/>
            <person name="Sproeer C."/>
            <person name="Overmann J."/>
        </authorList>
    </citation>
    <scope>NUCLEOTIDE SEQUENCE [LARGE SCALE GENOMIC DNA]</scope>
    <source>
        <strain evidence="5">DSM 100886 HEG_-6_39</strain>
    </source>
</reference>
<dbReference type="InterPro" id="IPR036514">
    <property type="entry name" value="SGNH_hydro_sf"/>
</dbReference>
<dbReference type="InterPro" id="IPR001087">
    <property type="entry name" value="GDSL"/>
</dbReference>
<dbReference type="InterPro" id="IPR051058">
    <property type="entry name" value="GDSL_Est/Lipase"/>
</dbReference>
<evidence type="ECO:0000313" key="4">
    <source>
        <dbReference type="EMBL" id="AMY09989.1"/>
    </source>
</evidence>
<organism evidence="4 5">
    <name type="scientific">Luteitalea pratensis</name>
    <dbReference type="NCBI Taxonomy" id="1855912"/>
    <lineage>
        <taxon>Bacteria</taxon>
        <taxon>Pseudomonadati</taxon>
        <taxon>Acidobacteriota</taxon>
        <taxon>Vicinamibacteria</taxon>
        <taxon>Vicinamibacterales</taxon>
        <taxon>Vicinamibacteraceae</taxon>
        <taxon>Luteitalea</taxon>
    </lineage>
</organism>
<proteinExistence type="predicted"/>
<dbReference type="GO" id="GO:0106435">
    <property type="term" value="F:carboxylesterase activity"/>
    <property type="evidence" value="ECO:0007669"/>
    <property type="project" value="UniProtKB-EC"/>
</dbReference>
<accession>A0A143PQA0</accession>
<dbReference type="KEGG" id="abac:LuPra_03216"/>
<dbReference type="OrthoDB" id="5292073at2"/>
<dbReference type="PANTHER" id="PTHR45648">
    <property type="entry name" value="GDSL LIPASE/ACYLHYDROLASE FAMILY PROTEIN (AFU_ORTHOLOGUE AFUA_4G14700)"/>
    <property type="match status" value="1"/>
</dbReference>
<evidence type="ECO:0000256" key="2">
    <source>
        <dbReference type="SAM" id="SignalP"/>
    </source>
</evidence>
<dbReference type="EMBL" id="CP015136">
    <property type="protein sequence ID" value="AMY09989.1"/>
    <property type="molecule type" value="Genomic_DNA"/>
</dbReference>
<dbReference type="STRING" id="1855912.LuPra_03216"/>
<dbReference type="Pfam" id="PF00657">
    <property type="entry name" value="Lipase_GDSL"/>
    <property type="match status" value="1"/>
</dbReference>
<name>A0A143PQA0_LUTPR</name>